<keyword evidence="6" id="KW-0175">Coiled coil</keyword>
<dbReference type="PROSITE" id="PS50192">
    <property type="entry name" value="T_SNARE"/>
    <property type="match status" value="1"/>
</dbReference>
<feature type="transmembrane region" description="Helical" evidence="7">
    <location>
        <begin position="12"/>
        <end position="35"/>
    </location>
</feature>
<keyword evidence="7" id="KW-0472">Membrane</keyword>
<dbReference type="InterPro" id="IPR003660">
    <property type="entry name" value="HAMP_dom"/>
</dbReference>
<keyword evidence="12" id="KW-1185">Reference proteome</keyword>
<evidence type="ECO:0000256" key="5">
    <source>
        <dbReference type="PROSITE-ProRule" id="PRU00284"/>
    </source>
</evidence>
<evidence type="ECO:0000256" key="7">
    <source>
        <dbReference type="SAM" id="Phobius"/>
    </source>
</evidence>
<comment type="caution">
    <text evidence="11">The sequence shown here is derived from an EMBL/GenBank/DDBJ whole genome shotgun (WGS) entry which is preliminary data.</text>
</comment>
<dbReference type="Proteomes" id="UP000035444">
    <property type="component" value="Unassembled WGS sequence"/>
</dbReference>
<dbReference type="PANTHER" id="PTHR32089:SF112">
    <property type="entry name" value="LYSOZYME-LIKE PROTEIN-RELATED"/>
    <property type="match status" value="1"/>
</dbReference>
<accession>A0A0H2MGG7</accession>
<evidence type="ECO:0000313" key="11">
    <source>
        <dbReference type="EMBL" id="KLN61679.1"/>
    </source>
</evidence>
<dbReference type="OrthoDB" id="5349256at2"/>
<keyword evidence="2" id="KW-1003">Cell membrane</keyword>
<dbReference type="InterPro" id="IPR032255">
    <property type="entry name" value="HBM"/>
</dbReference>
<gene>
    <name evidence="11" type="ORF">WH96_04915</name>
</gene>
<evidence type="ECO:0000259" key="9">
    <source>
        <dbReference type="PROSITE" id="PS50192"/>
    </source>
</evidence>
<comment type="similarity">
    <text evidence="4">Belongs to the methyl-accepting chemotaxis (MCP) protein family.</text>
</comment>
<dbReference type="InterPro" id="IPR000727">
    <property type="entry name" value="T_SNARE_dom"/>
</dbReference>
<dbReference type="STRING" id="1489064.WH96_04915"/>
<dbReference type="PANTHER" id="PTHR32089">
    <property type="entry name" value="METHYL-ACCEPTING CHEMOTAXIS PROTEIN MCPB"/>
    <property type="match status" value="1"/>
</dbReference>
<feature type="domain" description="HAMP" evidence="10">
    <location>
        <begin position="306"/>
        <end position="359"/>
    </location>
</feature>
<dbReference type="AlphaFoldDB" id="A0A0H2MGG7"/>
<reference evidence="11 12" key="1">
    <citation type="submission" date="2015-03" db="EMBL/GenBank/DDBJ databases">
        <title>Genome Sequence of Kiloniella spongiae MEBiC09566, isolated from a marine sponge.</title>
        <authorList>
            <person name="Shao Z."/>
            <person name="Wang L."/>
            <person name="Li X."/>
        </authorList>
    </citation>
    <scope>NUCLEOTIDE SEQUENCE [LARGE SCALE GENOMIC DNA]</scope>
    <source>
        <strain evidence="11 12">MEBiC09566</strain>
    </source>
</reference>
<keyword evidence="7" id="KW-0812">Transmembrane</keyword>
<evidence type="ECO:0000256" key="3">
    <source>
        <dbReference type="ARBA" id="ARBA00023224"/>
    </source>
</evidence>
<dbReference type="SUPFAM" id="SSF58104">
    <property type="entry name" value="Methyl-accepting chemotaxis protein (MCP) signaling domain"/>
    <property type="match status" value="1"/>
</dbReference>
<keyword evidence="3 5" id="KW-0807">Transducer</keyword>
<dbReference type="Gene3D" id="1.10.287.950">
    <property type="entry name" value="Methyl-accepting chemotaxis protein"/>
    <property type="match status" value="1"/>
</dbReference>
<evidence type="ECO:0000259" key="8">
    <source>
        <dbReference type="PROSITE" id="PS50111"/>
    </source>
</evidence>
<evidence type="ECO:0000313" key="12">
    <source>
        <dbReference type="Proteomes" id="UP000035444"/>
    </source>
</evidence>
<evidence type="ECO:0000256" key="4">
    <source>
        <dbReference type="ARBA" id="ARBA00029447"/>
    </source>
</evidence>
<dbReference type="Pfam" id="PF00672">
    <property type="entry name" value="HAMP"/>
    <property type="match status" value="1"/>
</dbReference>
<keyword evidence="7" id="KW-1133">Transmembrane helix</keyword>
<evidence type="ECO:0000256" key="1">
    <source>
        <dbReference type="ARBA" id="ARBA00004429"/>
    </source>
</evidence>
<comment type="subcellular location">
    <subcellularLocation>
        <location evidence="1">Cell inner membrane</location>
        <topology evidence="1">Multi-pass membrane protein</topology>
    </subcellularLocation>
</comment>
<dbReference type="GO" id="GO:0007165">
    <property type="term" value="P:signal transduction"/>
    <property type="evidence" value="ECO:0007669"/>
    <property type="project" value="UniProtKB-KW"/>
</dbReference>
<evidence type="ECO:0000256" key="2">
    <source>
        <dbReference type="ARBA" id="ARBA00022519"/>
    </source>
</evidence>
<evidence type="ECO:0000259" key="10">
    <source>
        <dbReference type="PROSITE" id="PS50885"/>
    </source>
</evidence>
<dbReference type="SMART" id="SM00283">
    <property type="entry name" value="MA"/>
    <property type="match status" value="1"/>
</dbReference>
<keyword evidence="2" id="KW-0997">Cell inner membrane</keyword>
<feature type="domain" description="Methyl-accepting transducer" evidence="8">
    <location>
        <begin position="399"/>
        <end position="624"/>
    </location>
</feature>
<dbReference type="CDD" id="cd06225">
    <property type="entry name" value="HAMP"/>
    <property type="match status" value="1"/>
</dbReference>
<dbReference type="Pfam" id="PF00015">
    <property type="entry name" value="MCPsignal"/>
    <property type="match status" value="1"/>
</dbReference>
<protein>
    <recommendedName>
        <fullName evidence="13">Chemotaxis protein</fullName>
    </recommendedName>
</protein>
<dbReference type="GO" id="GO:0005886">
    <property type="term" value="C:plasma membrane"/>
    <property type="evidence" value="ECO:0007669"/>
    <property type="project" value="UniProtKB-SubCell"/>
</dbReference>
<dbReference type="InterPro" id="IPR004089">
    <property type="entry name" value="MCPsignal_dom"/>
</dbReference>
<evidence type="ECO:0000256" key="6">
    <source>
        <dbReference type="SAM" id="Coils"/>
    </source>
</evidence>
<proteinExistence type="inferred from homology"/>
<dbReference type="PROSITE" id="PS50111">
    <property type="entry name" value="CHEMOTAXIS_TRANSDUC_2"/>
    <property type="match status" value="1"/>
</dbReference>
<dbReference type="SMART" id="SM01358">
    <property type="entry name" value="HBM"/>
    <property type="match status" value="1"/>
</dbReference>
<feature type="transmembrane region" description="Helical" evidence="7">
    <location>
        <begin position="284"/>
        <end position="304"/>
    </location>
</feature>
<sequence length="655" mass="71999">MRLNFFTNLGIRLQILAICFFSLLGFIAVGGVYFVNNQIQKGYLNNQEEARHVLELEELLDKEFLNARRREKDFLLRLDEKYVGQHAKLMGEIHNSLKELEEHAQNPEEIKHINILKELADAYEKQFATVVHDITEIGLTEKDGLRGELRGAVHNIEERLKTIKNDKLTVLMLMMRRHEKDFLLRIDPKYIDRIDKRITEFSASMKADGLETSMSKELTDLLSKYQAAFKKLADLKLALVKDQKKLSTVYAEGVPSIHALEEAASKDYKNAKLLAVSNGERTTIIMAIVIFVTAIIVFGVGLWISSFLSRPIQGLTSVMEDLTNGNRDVRVPNTAATNELGQMANSVLFFKDQLIENERLNREQQVAQQEQLEKAKAMRELVASFDTEVTNVIAHVDKAIDTMAQTAPSMRAAASEVKGKCDVSAESASRATENVQTVATASEELSASIKEIGRQVEQSTTVTQEAVQQADNTRGIMSELAESTTKIGEVVNLITDIAEQTNLLALNATIEAARAGEAGKGFAVVASEVKNLSTQTSKATDEIALQINGVQAASIQAVEAITNITTTIQRVHEIASAIAAAVQEQAAATSEIARSVEETAGIAQSMRQDLTETSDTAQNTEQAAGNLLTTADDLSNQSNDLSSSIQTFLGNIRSA</sequence>
<feature type="coiled-coil region" evidence="6">
    <location>
        <begin position="350"/>
        <end position="380"/>
    </location>
</feature>
<dbReference type="PROSITE" id="PS50885">
    <property type="entry name" value="HAMP"/>
    <property type="match status" value="1"/>
</dbReference>
<feature type="domain" description="T-SNARE coiled-coil homology" evidence="9">
    <location>
        <begin position="551"/>
        <end position="613"/>
    </location>
</feature>
<name>A0A0H2MGG7_9PROT</name>
<dbReference type="RefSeq" id="WP_047763014.1">
    <property type="nucleotide sequence ID" value="NZ_LAQL01000003.1"/>
</dbReference>
<dbReference type="SMART" id="SM00304">
    <property type="entry name" value="HAMP"/>
    <property type="match status" value="1"/>
</dbReference>
<organism evidence="11 12">
    <name type="scientific">Kiloniella spongiae</name>
    <dbReference type="NCBI Taxonomy" id="1489064"/>
    <lineage>
        <taxon>Bacteria</taxon>
        <taxon>Pseudomonadati</taxon>
        <taxon>Pseudomonadota</taxon>
        <taxon>Alphaproteobacteria</taxon>
        <taxon>Rhodospirillales</taxon>
        <taxon>Kiloniellaceae</taxon>
        <taxon>Kiloniella</taxon>
    </lineage>
</organism>
<dbReference type="EMBL" id="LAQL01000003">
    <property type="protein sequence ID" value="KLN61679.1"/>
    <property type="molecule type" value="Genomic_DNA"/>
</dbReference>
<dbReference type="PATRIC" id="fig|1489064.4.peg.2187"/>
<evidence type="ECO:0008006" key="13">
    <source>
        <dbReference type="Google" id="ProtNLM"/>
    </source>
</evidence>
<dbReference type="Gene3D" id="6.10.340.10">
    <property type="match status" value="1"/>
</dbReference>